<dbReference type="SUPFAM" id="SSF75500">
    <property type="entry name" value="Putative transcriptional regulator TM1602, C-terminal domain"/>
    <property type="match status" value="1"/>
</dbReference>
<dbReference type="PANTHER" id="PTHR40068">
    <property type="entry name" value="TRANSCRIPTION REPRESSOR NIAR-RELATED"/>
    <property type="match status" value="1"/>
</dbReference>
<accession>A0A1Y4LZ67</accession>
<feature type="binding site" evidence="1">
    <location>
        <position position="142"/>
    </location>
    <ligand>
        <name>Ni(2+)</name>
        <dbReference type="ChEBI" id="CHEBI:49786"/>
    </ligand>
</feature>
<feature type="binding site" evidence="1">
    <location>
        <position position="81"/>
    </location>
    <ligand>
        <name>Ni(2+)</name>
        <dbReference type="ChEBI" id="CHEBI:49786"/>
    </ligand>
</feature>
<sequence>MSKNHRLDIIVKTLCDSDQPVSGTKLAKICDVSRQVIVQDIALLRAKDIDIISTSKGYIILDHDIKREIYVCHTDEMIEDELNTIVDLGGKVENVFVDHAVYGRIEANLNIHSRKDVKNFVNETALKKIKPLTELTGGKHGHLVCASSEFILDEIEEALAKMNILSKKDE</sequence>
<evidence type="ECO:0000313" key="4">
    <source>
        <dbReference type="EMBL" id="OUP61210.1"/>
    </source>
</evidence>
<name>A0A1Y4LZ67_9FIRM</name>
<keyword evidence="1" id="KW-0533">Nickel</keyword>
<organism evidence="4 5">
    <name type="scientific">Faecalitalea cylindroides</name>
    <dbReference type="NCBI Taxonomy" id="39483"/>
    <lineage>
        <taxon>Bacteria</taxon>
        <taxon>Bacillati</taxon>
        <taxon>Bacillota</taxon>
        <taxon>Erysipelotrichia</taxon>
        <taxon>Erysipelotrichales</taxon>
        <taxon>Erysipelotrichaceae</taxon>
        <taxon>Faecalitalea</taxon>
    </lineage>
</organism>
<dbReference type="Pfam" id="PF02829">
    <property type="entry name" value="3H"/>
    <property type="match status" value="1"/>
</dbReference>
<feature type="domain" description="Helix-turn-helix type 11" evidence="3">
    <location>
        <begin position="8"/>
        <end position="59"/>
    </location>
</feature>
<dbReference type="InterPro" id="IPR004173">
    <property type="entry name" value="3H_domain"/>
</dbReference>
<evidence type="ECO:0000259" key="2">
    <source>
        <dbReference type="Pfam" id="PF02829"/>
    </source>
</evidence>
<reference evidence="5" key="1">
    <citation type="submission" date="2017-04" db="EMBL/GenBank/DDBJ databases">
        <title>Function of individual gut microbiota members based on whole genome sequencing of pure cultures obtained from chicken caecum.</title>
        <authorList>
            <person name="Medvecky M."/>
            <person name="Cejkova D."/>
            <person name="Polansky O."/>
            <person name="Karasova D."/>
            <person name="Kubasova T."/>
            <person name="Cizek A."/>
            <person name="Rychlik I."/>
        </authorList>
    </citation>
    <scope>NUCLEOTIDE SEQUENCE [LARGE SCALE GENOMIC DNA]</scope>
    <source>
        <strain evidence="5">An178</strain>
    </source>
</reference>
<proteinExistence type="predicted"/>
<evidence type="ECO:0008006" key="6">
    <source>
        <dbReference type="Google" id="ProtNLM"/>
    </source>
</evidence>
<dbReference type="Gene3D" id="1.10.10.10">
    <property type="entry name" value="Winged helix-like DNA-binding domain superfamily/Winged helix DNA-binding domain"/>
    <property type="match status" value="1"/>
</dbReference>
<comment type="caution">
    <text evidence="4">The sequence shown here is derived from an EMBL/GenBank/DDBJ whole genome shotgun (WGS) entry which is preliminary data.</text>
</comment>
<dbReference type="InterPro" id="IPR036390">
    <property type="entry name" value="WH_DNA-bd_sf"/>
</dbReference>
<dbReference type="PIRSF" id="PIRSF037847">
    <property type="entry name" value="NiaR"/>
    <property type="match status" value="1"/>
</dbReference>
<evidence type="ECO:0000313" key="5">
    <source>
        <dbReference type="Proteomes" id="UP000195447"/>
    </source>
</evidence>
<feature type="binding site" evidence="1">
    <location>
        <position position="73"/>
    </location>
    <ligand>
        <name>Ni(2+)</name>
        <dbReference type="ChEBI" id="CHEBI:49786"/>
    </ligand>
</feature>
<dbReference type="InterPro" id="IPR026043">
    <property type="entry name" value="NadR"/>
</dbReference>
<dbReference type="GO" id="GO:0046872">
    <property type="term" value="F:metal ion binding"/>
    <property type="evidence" value="ECO:0007669"/>
    <property type="project" value="UniProtKB-KW"/>
</dbReference>
<protein>
    <recommendedName>
        <fullName evidence="6">Transcription repressor NadR</fullName>
    </recommendedName>
</protein>
<keyword evidence="1" id="KW-0479">Metal-binding</keyword>
<evidence type="ECO:0000259" key="3">
    <source>
        <dbReference type="Pfam" id="PF08279"/>
    </source>
</evidence>
<dbReference type="Pfam" id="PF08279">
    <property type="entry name" value="HTH_11"/>
    <property type="match status" value="1"/>
</dbReference>
<keyword evidence="5" id="KW-1185">Reference proteome</keyword>
<dbReference type="RefSeq" id="WP_087158401.1">
    <property type="nucleotide sequence ID" value="NZ_NFKM01000005.1"/>
</dbReference>
<dbReference type="Gene3D" id="3.30.1340.20">
    <property type="entry name" value="3H domain"/>
    <property type="match status" value="1"/>
</dbReference>
<dbReference type="InterPro" id="IPR013196">
    <property type="entry name" value="HTH_11"/>
</dbReference>
<dbReference type="InterPro" id="IPR035922">
    <property type="entry name" value="3H_dom_sf"/>
</dbReference>
<gene>
    <name evidence="4" type="ORF">B5F14_03745</name>
</gene>
<evidence type="ECO:0000256" key="1">
    <source>
        <dbReference type="PIRSR" id="PIRSR037847-1"/>
    </source>
</evidence>
<dbReference type="PANTHER" id="PTHR40068:SF1">
    <property type="entry name" value="TRANSCRIPTION REPRESSOR NIAR-RELATED"/>
    <property type="match status" value="1"/>
</dbReference>
<dbReference type="InterPro" id="IPR036388">
    <property type="entry name" value="WH-like_DNA-bd_sf"/>
</dbReference>
<dbReference type="EMBL" id="NFKM01000005">
    <property type="protein sequence ID" value="OUP61210.1"/>
    <property type="molecule type" value="Genomic_DNA"/>
</dbReference>
<feature type="domain" description="3H" evidence="2">
    <location>
        <begin position="69"/>
        <end position="165"/>
    </location>
</feature>
<dbReference type="SUPFAM" id="SSF46785">
    <property type="entry name" value="Winged helix' DNA-binding domain"/>
    <property type="match status" value="1"/>
</dbReference>
<feature type="binding site" evidence="1">
    <location>
        <position position="140"/>
    </location>
    <ligand>
        <name>Ni(2+)</name>
        <dbReference type="ChEBI" id="CHEBI:49786"/>
    </ligand>
</feature>
<dbReference type="Proteomes" id="UP000195447">
    <property type="component" value="Unassembled WGS sequence"/>
</dbReference>
<dbReference type="AlphaFoldDB" id="A0A1Y4LZ67"/>